<keyword evidence="3" id="KW-1185">Reference proteome</keyword>
<dbReference type="RefSeq" id="WP_328661981.1">
    <property type="nucleotide sequence ID" value="NZ_BAAATN010000022.1"/>
</dbReference>
<proteinExistence type="predicted"/>
<evidence type="ECO:0000313" key="2">
    <source>
        <dbReference type="EMBL" id="MFC5020357.1"/>
    </source>
</evidence>
<accession>A0ABV9X545</accession>
<evidence type="ECO:0000259" key="1">
    <source>
        <dbReference type="Pfam" id="PF12680"/>
    </source>
</evidence>
<name>A0ABV9X545_9ACTN</name>
<comment type="caution">
    <text evidence="2">The sequence shown here is derived from an EMBL/GenBank/DDBJ whole genome shotgun (WGS) entry which is preliminary data.</text>
</comment>
<protein>
    <submittedName>
        <fullName evidence="2">Nuclear transport factor 2 family protein</fullName>
    </submittedName>
</protein>
<dbReference type="Pfam" id="PF12680">
    <property type="entry name" value="SnoaL_2"/>
    <property type="match status" value="1"/>
</dbReference>
<reference evidence="3" key="1">
    <citation type="journal article" date="2019" name="Int. J. Syst. Evol. Microbiol.">
        <title>The Global Catalogue of Microorganisms (GCM) 10K type strain sequencing project: providing services to taxonomists for standard genome sequencing and annotation.</title>
        <authorList>
            <consortium name="The Broad Institute Genomics Platform"/>
            <consortium name="The Broad Institute Genome Sequencing Center for Infectious Disease"/>
            <person name="Wu L."/>
            <person name="Ma J."/>
        </authorList>
    </citation>
    <scope>NUCLEOTIDE SEQUENCE [LARGE SCALE GENOMIC DNA]</scope>
    <source>
        <strain evidence="3">CGMCC 4.1542</strain>
    </source>
</reference>
<dbReference type="Proteomes" id="UP001595855">
    <property type="component" value="Unassembled WGS sequence"/>
</dbReference>
<dbReference type="InterPro" id="IPR037401">
    <property type="entry name" value="SnoaL-like"/>
</dbReference>
<dbReference type="PANTHER" id="PTHR41252:SF1">
    <property type="entry name" value="BLR2505 PROTEIN"/>
    <property type="match status" value="1"/>
</dbReference>
<gene>
    <name evidence="2" type="ORF">ACFPRC_36700</name>
</gene>
<dbReference type="InterPro" id="IPR032710">
    <property type="entry name" value="NTF2-like_dom_sf"/>
</dbReference>
<organism evidence="2 3">
    <name type="scientific">Streptomyces lienomycini</name>
    <dbReference type="NCBI Taxonomy" id="284035"/>
    <lineage>
        <taxon>Bacteria</taxon>
        <taxon>Bacillati</taxon>
        <taxon>Actinomycetota</taxon>
        <taxon>Actinomycetes</taxon>
        <taxon>Kitasatosporales</taxon>
        <taxon>Streptomycetaceae</taxon>
        <taxon>Streptomyces</taxon>
    </lineage>
</organism>
<dbReference type="PANTHER" id="PTHR41252">
    <property type="entry name" value="BLR2505 PROTEIN"/>
    <property type="match status" value="1"/>
</dbReference>
<dbReference type="EMBL" id="JBHSJO010000003">
    <property type="protein sequence ID" value="MFC5020357.1"/>
    <property type="molecule type" value="Genomic_DNA"/>
</dbReference>
<feature type="domain" description="SnoaL-like" evidence="1">
    <location>
        <begin position="12"/>
        <end position="125"/>
    </location>
</feature>
<dbReference type="Gene3D" id="3.10.450.50">
    <property type="match status" value="1"/>
</dbReference>
<evidence type="ECO:0000313" key="3">
    <source>
        <dbReference type="Proteomes" id="UP001595855"/>
    </source>
</evidence>
<dbReference type="SUPFAM" id="SSF54427">
    <property type="entry name" value="NTF2-like"/>
    <property type="match status" value="1"/>
</dbReference>
<sequence>MSNATEETRKVVQRWFDALTSGDFETALDTLAEDVEWINYTPVPGYNDDMKWIGSYRGRDAVLETLKIFSGAVDVRSEKLVDLVVDGDQAAGVIHELSTVRGTGVAFEIEFIQWLTVRGGRITRWKSYTDPSQIVRALRGDESGQEAA</sequence>